<dbReference type="InterPro" id="IPR036388">
    <property type="entry name" value="WH-like_DNA-bd_sf"/>
</dbReference>
<dbReference type="Pfam" id="PF00931">
    <property type="entry name" value="NB-ARC"/>
    <property type="match status" value="1"/>
</dbReference>
<dbReference type="GO" id="GO:0043531">
    <property type="term" value="F:ADP binding"/>
    <property type="evidence" value="ECO:0007669"/>
    <property type="project" value="InterPro"/>
</dbReference>
<dbReference type="FunFam" id="3.40.50.300:FF:001091">
    <property type="entry name" value="Probable disease resistance protein At1g61300"/>
    <property type="match status" value="1"/>
</dbReference>
<dbReference type="InterPro" id="IPR027417">
    <property type="entry name" value="P-loop_NTPase"/>
</dbReference>
<keyword evidence="4" id="KW-0547">Nucleotide-binding</keyword>
<dbReference type="InterPro" id="IPR050905">
    <property type="entry name" value="Plant_NBS-LRR"/>
</dbReference>
<evidence type="ECO:0000259" key="8">
    <source>
        <dbReference type="Pfam" id="PF23559"/>
    </source>
</evidence>
<dbReference type="eggNOG" id="KOG4658">
    <property type="taxonomic scope" value="Eukaryota"/>
</dbReference>
<evidence type="ECO:0000259" key="7">
    <source>
        <dbReference type="Pfam" id="PF00931"/>
    </source>
</evidence>
<dbReference type="PROSITE" id="PS51450">
    <property type="entry name" value="LRR"/>
    <property type="match status" value="1"/>
</dbReference>
<keyword evidence="3" id="KW-0677">Repeat</keyword>
<feature type="domain" description="NB-ARC" evidence="7">
    <location>
        <begin position="185"/>
        <end position="348"/>
    </location>
</feature>
<dbReference type="InterPro" id="IPR058922">
    <property type="entry name" value="WHD_DRP"/>
</dbReference>
<dbReference type="Pfam" id="PF13855">
    <property type="entry name" value="LRR_8"/>
    <property type="match status" value="1"/>
</dbReference>
<feature type="domain" description="Disease resistance protein winged helix" evidence="8">
    <location>
        <begin position="449"/>
        <end position="519"/>
    </location>
</feature>
<dbReference type="EMBL" id="KI632161">
    <property type="protein sequence ID" value="EYU23546.1"/>
    <property type="molecule type" value="Genomic_DNA"/>
</dbReference>
<dbReference type="InterPro" id="IPR001611">
    <property type="entry name" value="Leu-rich_rpt"/>
</dbReference>
<dbReference type="Gene3D" id="3.40.50.300">
    <property type="entry name" value="P-loop containing nucleotide triphosphate hydrolases"/>
    <property type="match status" value="1"/>
</dbReference>
<keyword evidence="6" id="KW-0067">ATP-binding</keyword>
<comment type="similarity">
    <text evidence="1">Belongs to the disease resistance NB-LRR family.</text>
</comment>
<dbReference type="STRING" id="4155.A0A022Q6H0"/>
<evidence type="ECO:0000256" key="6">
    <source>
        <dbReference type="ARBA" id="ARBA00022840"/>
    </source>
</evidence>
<gene>
    <name evidence="9" type="ORF">MIMGU_mgv1a018847mg</name>
</gene>
<name>A0A022Q6H0_ERYGU</name>
<protein>
    <submittedName>
        <fullName evidence="9">Uncharacterized protein</fullName>
    </submittedName>
</protein>
<dbReference type="GO" id="GO:0051607">
    <property type="term" value="P:defense response to virus"/>
    <property type="evidence" value="ECO:0007669"/>
    <property type="project" value="UniProtKB-ARBA"/>
</dbReference>
<evidence type="ECO:0000256" key="5">
    <source>
        <dbReference type="ARBA" id="ARBA00022821"/>
    </source>
</evidence>
<evidence type="ECO:0000313" key="9">
    <source>
        <dbReference type="EMBL" id="EYU23546.1"/>
    </source>
</evidence>
<dbReference type="Gene3D" id="1.10.8.430">
    <property type="entry name" value="Helical domain of apoptotic protease-activating factors"/>
    <property type="match status" value="1"/>
</dbReference>
<sequence length="682" mass="76841">MEVAFFGLKSRFGLRSSSSPTTPLGMFGTINELVDSSMKAVKVVHEKARHAVLSQHNGGYQVALLLFCELLKVGNLDLLIDKSSDIKTKIKAAERSGKRKRKREVENWLAKVQNVEGGILNLKNEVQSQGFISRFLVGGDAKKLKERLDELIEESRHFGELVVDDHEIRGEPLLTTKLVGKECEEILGRIWQLLVNDKVPIIGIYGMGGVGKTTLTKHIHNRLLEEQNQECLFWVTVSQELSVTKLQDRIADVIKLNLSDEPNEDKRASRLNRKLISLRKKFVLILDGVWENVRLDKMGDPLRVEGCQLIMTTRSIKVCHQMGCQEVVQVKTLDMDEAWNLFGEVLGPQTTLNPQVKEIAKSMVKVCGGLPLGIVTLAASMRGETAIHAWRDAMEELQNSLIGDNDDMDVKVFKVLKYSFDRFDPNHQRQGKANGGYTKLQLCFLYCALYPEDYNIPREELIRKFISEELVDKRNSVKAQFDKGHSVLDKLLSVGLLESTRVVDESDSVKMHDLVRTMALKITQGRNKVIGGQCSLKEIPNEEVWTKDLEKMSLMHNEIEEIPFGLSPDCPNLSTLLLQGNPLKHIADSFFSKMHGLRTLDLSNTSIEVLPDSLSELESLKALILGNCVRLVYVPYLGKMKELRELDLSNTLIKEVPKGMEESVNLKLLSMRGANLLVMFPT</sequence>
<dbReference type="SUPFAM" id="SSF52540">
    <property type="entry name" value="P-loop containing nucleoside triphosphate hydrolases"/>
    <property type="match status" value="1"/>
</dbReference>
<accession>A0A022Q6H0</accession>
<dbReference type="InterPro" id="IPR032675">
    <property type="entry name" value="LRR_dom_sf"/>
</dbReference>
<evidence type="ECO:0000256" key="4">
    <source>
        <dbReference type="ARBA" id="ARBA00022741"/>
    </source>
</evidence>
<feature type="non-terminal residue" evidence="9">
    <location>
        <position position="682"/>
    </location>
</feature>
<organism evidence="9 10">
    <name type="scientific">Erythranthe guttata</name>
    <name type="common">Yellow monkey flower</name>
    <name type="synonym">Mimulus guttatus</name>
    <dbReference type="NCBI Taxonomy" id="4155"/>
    <lineage>
        <taxon>Eukaryota</taxon>
        <taxon>Viridiplantae</taxon>
        <taxon>Streptophyta</taxon>
        <taxon>Embryophyta</taxon>
        <taxon>Tracheophyta</taxon>
        <taxon>Spermatophyta</taxon>
        <taxon>Magnoliopsida</taxon>
        <taxon>eudicotyledons</taxon>
        <taxon>Gunneridae</taxon>
        <taxon>Pentapetalae</taxon>
        <taxon>asterids</taxon>
        <taxon>lamiids</taxon>
        <taxon>Lamiales</taxon>
        <taxon>Phrymaceae</taxon>
        <taxon>Erythranthe</taxon>
    </lineage>
</organism>
<keyword evidence="2" id="KW-0433">Leucine-rich repeat</keyword>
<dbReference type="PANTHER" id="PTHR33463">
    <property type="entry name" value="NB-ARC DOMAIN-CONTAINING PROTEIN-RELATED"/>
    <property type="match status" value="1"/>
</dbReference>
<dbReference type="PANTHER" id="PTHR33463:SF187">
    <property type="entry name" value="AND NB-ARC DOMAIN DISEASE RESISTANCE PROTEIN, PUTATIVE-RELATED"/>
    <property type="match status" value="1"/>
</dbReference>
<dbReference type="FunFam" id="1.10.10.10:FF:000322">
    <property type="entry name" value="Probable disease resistance protein At1g63360"/>
    <property type="match status" value="1"/>
</dbReference>
<dbReference type="AlphaFoldDB" id="A0A022Q6H0"/>
<dbReference type="Gene3D" id="3.80.10.10">
    <property type="entry name" value="Ribonuclease Inhibitor"/>
    <property type="match status" value="1"/>
</dbReference>
<dbReference type="Pfam" id="PF23559">
    <property type="entry name" value="WHD_DRP"/>
    <property type="match status" value="1"/>
</dbReference>
<proteinExistence type="inferred from homology"/>
<dbReference type="SUPFAM" id="SSF52058">
    <property type="entry name" value="L domain-like"/>
    <property type="match status" value="1"/>
</dbReference>
<dbReference type="SMART" id="SM00369">
    <property type="entry name" value="LRR_TYP"/>
    <property type="match status" value="3"/>
</dbReference>
<dbReference type="InterPro" id="IPR003591">
    <property type="entry name" value="Leu-rich_rpt_typical-subtyp"/>
</dbReference>
<evidence type="ECO:0000256" key="3">
    <source>
        <dbReference type="ARBA" id="ARBA00022737"/>
    </source>
</evidence>
<dbReference type="InterPro" id="IPR042197">
    <property type="entry name" value="Apaf_helical"/>
</dbReference>
<reference evidence="9 10" key="1">
    <citation type="journal article" date="2013" name="Proc. Natl. Acad. Sci. U.S.A.">
        <title>Fine-scale variation in meiotic recombination in Mimulus inferred from population shotgun sequencing.</title>
        <authorList>
            <person name="Hellsten U."/>
            <person name="Wright K.M."/>
            <person name="Jenkins J."/>
            <person name="Shu S."/>
            <person name="Yuan Y."/>
            <person name="Wessler S.R."/>
            <person name="Schmutz J."/>
            <person name="Willis J.H."/>
            <person name="Rokhsar D.S."/>
        </authorList>
    </citation>
    <scope>NUCLEOTIDE SEQUENCE [LARGE SCALE GENOMIC DNA]</scope>
    <source>
        <strain evidence="10">cv. DUN x IM62</strain>
    </source>
</reference>
<dbReference type="Proteomes" id="UP000030748">
    <property type="component" value="Unassembled WGS sequence"/>
</dbReference>
<dbReference type="PRINTS" id="PR00364">
    <property type="entry name" value="DISEASERSIST"/>
</dbReference>
<keyword evidence="5" id="KW-0611">Plant defense</keyword>
<keyword evidence="10" id="KW-1185">Reference proteome</keyword>
<evidence type="ECO:0000313" key="10">
    <source>
        <dbReference type="Proteomes" id="UP000030748"/>
    </source>
</evidence>
<evidence type="ECO:0000256" key="2">
    <source>
        <dbReference type="ARBA" id="ARBA00022614"/>
    </source>
</evidence>
<evidence type="ECO:0000256" key="1">
    <source>
        <dbReference type="ARBA" id="ARBA00008894"/>
    </source>
</evidence>
<dbReference type="InterPro" id="IPR002182">
    <property type="entry name" value="NB-ARC"/>
</dbReference>
<dbReference type="Gene3D" id="1.10.10.10">
    <property type="entry name" value="Winged helix-like DNA-binding domain superfamily/Winged helix DNA-binding domain"/>
    <property type="match status" value="1"/>
</dbReference>
<dbReference type="GO" id="GO:0005524">
    <property type="term" value="F:ATP binding"/>
    <property type="evidence" value="ECO:0007669"/>
    <property type="project" value="UniProtKB-KW"/>
</dbReference>